<organism evidence="3 4">
    <name type="scientific">Linum trigynum</name>
    <dbReference type="NCBI Taxonomy" id="586398"/>
    <lineage>
        <taxon>Eukaryota</taxon>
        <taxon>Viridiplantae</taxon>
        <taxon>Streptophyta</taxon>
        <taxon>Embryophyta</taxon>
        <taxon>Tracheophyta</taxon>
        <taxon>Spermatophyta</taxon>
        <taxon>Magnoliopsida</taxon>
        <taxon>eudicotyledons</taxon>
        <taxon>Gunneridae</taxon>
        <taxon>Pentapetalae</taxon>
        <taxon>rosids</taxon>
        <taxon>fabids</taxon>
        <taxon>Malpighiales</taxon>
        <taxon>Linaceae</taxon>
        <taxon>Linum</taxon>
    </lineage>
</organism>
<reference evidence="3 4" key="1">
    <citation type="submission" date="2024-04" db="EMBL/GenBank/DDBJ databases">
        <authorList>
            <person name="Fracassetti M."/>
        </authorList>
    </citation>
    <scope>NUCLEOTIDE SEQUENCE [LARGE SCALE GENOMIC DNA]</scope>
</reference>
<name>A0AAV2DCK9_9ROSI</name>
<dbReference type="Pfam" id="PF03478">
    <property type="entry name" value="Beta-prop_KIB1-4"/>
    <property type="match status" value="1"/>
</dbReference>
<dbReference type="InterPro" id="IPR036047">
    <property type="entry name" value="F-box-like_dom_sf"/>
</dbReference>
<dbReference type="EMBL" id="OZ034815">
    <property type="protein sequence ID" value="CAL1371588.1"/>
    <property type="molecule type" value="Genomic_DNA"/>
</dbReference>
<dbReference type="Proteomes" id="UP001497516">
    <property type="component" value="Chromosome 2"/>
</dbReference>
<dbReference type="InterPro" id="IPR001810">
    <property type="entry name" value="F-box_dom"/>
</dbReference>
<evidence type="ECO:0008006" key="5">
    <source>
        <dbReference type="Google" id="ProtNLM"/>
    </source>
</evidence>
<evidence type="ECO:0000313" key="4">
    <source>
        <dbReference type="Proteomes" id="UP001497516"/>
    </source>
</evidence>
<protein>
    <recommendedName>
        <fullName evidence="5">DUF295 domain-containing protein</fullName>
    </recommendedName>
</protein>
<sequence length="419" mass="46810">MAEERWEHLPGDILYDVALRLRNLRDLFSYAAVCKSWHSALAPVIKSPPPLPPGFPMLMLLRQDQEGGGCGRQRRFFSLLDGRTHRMKVNEVVNGTGMSSCVGVSHGWLVVTDREVEVHLTHPLTEHAVKLPPLSRCPNSTYGELLPEDFCDFFITKAVVTAAPWKDGAANPDCVVLALVGQADFLWACRLGDEISDHSNAAWTELELIVEGYADVVCHKGNIYAASGFGAVYTINNITTGVRNLAELKWRKLCSGSKLNESRVANYLVSSLSGDLLLVKRYRAGFYYNKAADEGELFDLESMYLTVGFMVSKLVDCGRRRRPCKLERVYNLRSDEALFVGQSCSLSLSLEAMNTNKQQEGRGMLTPNCIYFTDDQSDFFSEVLGGHDQGVFNMADDTVKPCYTRKIAPSLFCQPLWYM</sequence>
<feature type="domain" description="KIB1-4 beta-propeller" evidence="1">
    <location>
        <begin position="76"/>
        <end position="393"/>
    </location>
</feature>
<accession>A0AAV2DCK9</accession>
<dbReference type="AlphaFoldDB" id="A0AAV2DCK9"/>
<evidence type="ECO:0000313" key="3">
    <source>
        <dbReference type="EMBL" id="CAL1371588.1"/>
    </source>
</evidence>
<dbReference type="InterPro" id="IPR050942">
    <property type="entry name" value="F-box_BR-signaling"/>
</dbReference>
<gene>
    <name evidence="3" type="ORF">LTRI10_LOCUS13644</name>
</gene>
<dbReference type="PANTHER" id="PTHR44259">
    <property type="entry name" value="OS07G0183000 PROTEIN-RELATED"/>
    <property type="match status" value="1"/>
</dbReference>
<feature type="domain" description="F-box" evidence="2">
    <location>
        <begin position="6"/>
        <end position="40"/>
    </location>
</feature>
<evidence type="ECO:0000259" key="2">
    <source>
        <dbReference type="Pfam" id="PF12937"/>
    </source>
</evidence>
<dbReference type="InterPro" id="IPR005174">
    <property type="entry name" value="KIB1-4_b-propeller"/>
</dbReference>
<dbReference type="Gene3D" id="1.20.1280.50">
    <property type="match status" value="1"/>
</dbReference>
<evidence type="ECO:0000259" key="1">
    <source>
        <dbReference type="Pfam" id="PF03478"/>
    </source>
</evidence>
<dbReference type="Pfam" id="PF12937">
    <property type="entry name" value="F-box-like"/>
    <property type="match status" value="1"/>
</dbReference>
<dbReference type="SUPFAM" id="SSF81383">
    <property type="entry name" value="F-box domain"/>
    <property type="match status" value="1"/>
</dbReference>
<keyword evidence="4" id="KW-1185">Reference proteome</keyword>
<proteinExistence type="predicted"/>